<feature type="binding site" evidence="12 15">
    <location>
        <position position="310"/>
    </location>
    <ligand>
        <name>Mg(2+)</name>
        <dbReference type="ChEBI" id="CHEBI:18420"/>
    </ligand>
</feature>
<feature type="binding site" evidence="12">
    <location>
        <position position="386"/>
    </location>
    <ligand>
        <name>(2R)-2-phosphoglycerate</name>
        <dbReference type="ChEBI" id="CHEBI:58289"/>
    </ligand>
</feature>
<gene>
    <name evidence="12" type="primary">eno</name>
    <name evidence="18" type="ORF">LIP_1289</name>
</gene>
<dbReference type="InterPro" id="IPR029017">
    <property type="entry name" value="Enolase-like_N"/>
</dbReference>
<dbReference type="PANTHER" id="PTHR11902">
    <property type="entry name" value="ENOLASE"/>
    <property type="match status" value="1"/>
</dbReference>
<dbReference type="InterPro" id="IPR020811">
    <property type="entry name" value="Enolase_N"/>
</dbReference>
<dbReference type="SFLD" id="SFLDS00001">
    <property type="entry name" value="Enolase"/>
    <property type="match status" value="1"/>
</dbReference>
<dbReference type="EMBL" id="AP014924">
    <property type="protein sequence ID" value="BAS27146.1"/>
    <property type="molecule type" value="Genomic_DNA"/>
</dbReference>
<comment type="catalytic activity">
    <reaction evidence="11">
        <text>(2R)-2-phosphoglycerate = phosphoenolpyruvate + H2O</text>
        <dbReference type="Rhea" id="RHEA:10164"/>
        <dbReference type="ChEBI" id="CHEBI:15377"/>
        <dbReference type="ChEBI" id="CHEBI:58289"/>
        <dbReference type="ChEBI" id="CHEBI:58702"/>
        <dbReference type="EC" id="4.2.1.11"/>
    </reaction>
    <physiologicalReaction direction="left-to-right" evidence="11">
        <dbReference type="Rhea" id="RHEA:10165"/>
    </physiologicalReaction>
</comment>
<comment type="subcellular location">
    <subcellularLocation>
        <location evidence="12">Cytoplasm</location>
    </subcellularLocation>
    <subcellularLocation>
        <location evidence="12">Secreted</location>
    </subcellularLocation>
    <subcellularLocation>
        <location evidence="12">Cell surface</location>
    </subcellularLocation>
    <text evidence="12">Fractions of enolase are present in both the cytoplasm and on the cell surface.</text>
</comment>
<evidence type="ECO:0000256" key="13">
    <source>
        <dbReference type="PIRSR" id="PIRSR001400-1"/>
    </source>
</evidence>
<dbReference type="PIRSF" id="PIRSF001400">
    <property type="entry name" value="Enolase"/>
    <property type="match status" value="1"/>
</dbReference>
<dbReference type="PANTHER" id="PTHR11902:SF1">
    <property type="entry name" value="ENOLASE"/>
    <property type="match status" value="1"/>
</dbReference>
<dbReference type="STRING" id="1555112.LIP_1289"/>
<feature type="domain" description="Enolase N-terminal" evidence="17">
    <location>
        <begin position="2"/>
        <end position="132"/>
    </location>
</feature>
<dbReference type="FunFam" id="3.20.20.120:FF:000001">
    <property type="entry name" value="Enolase"/>
    <property type="match status" value="1"/>
</dbReference>
<feature type="binding site" evidence="12">
    <location>
        <position position="161"/>
    </location>
    <ligand>
        <name>(2R)-2-phosphoglycerate</name>
        <dbReference type="ChEBI" id="CHEBI:58289"/>
    </ligand>
</feature>
<protein>
    <recommendedName>
        <fullName evidence="4 12">Enolase</fullName>
        <ecNumber evidence="3 12">4.2.1.11</ecNumber>
    </recommendedName>
    <alternativeName>
        <fullName evidence="12">2-phospho-D-glycerate hydro-lyase</fullName>
    </alternativeName>
    <alternativeName>
        <fullName evidence="12">2-phosphoglycerate dehydratase</fullName>
    </alternativeName>
</protein>
<evidence type="ECO:0000313" key="18">
    <source>
        <dbReference type="EMBL" id="BAS27146.1"/>
    </source>
</evidence>
<dbReference type="RefSeq" id="WP_068135612.1">
    <property type="nucleotide sequence ID" value="NZ_AP014924.1"/>
</dbReference>
<dbReference type="SUPFAM" id="SSF54826">
    <property type="entry name" value="Enolase N-terminal domain-like"/>
    <property type="match status" value="1"/>
</dbReference>
<evidence type="ECO:0000256" key="3">
    <source>
        <dbReference type="ARBA" id="ARBA00012058"/>
    </source>
</evidence>
<evidence type="ECO:0000259" key="16">
    <source>
        <dbReference type="SMART" id="SM01192"/>
    </source>
</evidence>
<keyword evidence="10 12" id="KW-0456">Lyase</keyword>
<feature type="binding site" evidence="14">
    <location>
        <begin position="362"/>
        <end position="365"/>
    </location>
    <ligand>
        <name>substrate</name>
    </ligand>
</feature>
<feature type="binding site" evidence="14">
    <location>
        <position position="162"/>
    </location>
    <ligand>
        <name>substrate</name>
    </ligand>
</feature>
<feature type="binding site" evidence="12">
    <location>
        <position position="335"/>
    </location>
    <ligand>
        <name>(2R)-2-phosphoglycerate</name>
        <dbReference type="ChEBI" id="CHEBI:58289"/>
    </ligand>
</feature>
<dbReference type="InterPro" id="IPR036849">
    <property type="entry name" value="Enolase-like_C_sf"/>
</dbReference>
<keyword evidence="9 12" id="KW-0324">Glycolysis</keyword>
<evidence type="ECO:0000256" key="2">
    <source>
        <dbReference type="ARBA" id="ARBA00009604"/>
    </source>
</evidence>
<evidence type="ECO:0000256" key="10">
    <source>
        <dbReference type="ARBA" id="ARBA00023239"/>
    </source>
</evidence>
<dbReference type="KEGG" id="lpil:LIP_1289"/>
<evidence type="ECO:0000256" key="15">
    <source>
        <dbReference type="PIRSR" id="PIRSR001400-3"/>
    </source>
</evidence>
<accession>A0A0K2SJ66</accession>
<dbReference type="GO" id="GO:0005576">
    <property type="term" value="C:extracellular region"/>
    <property type="evidence" value="ECO:0007669"/>
    <property type="project" value="UniProtKB-SubCell"/>
</dbReference>
<keyword evidence="7 12" id="KW-0479">Metal-binding</keyword>
<dbReference type="SFLD" id="SFLDF00002">
    <property type="entry name" value="enolase"/>
    <property type="match status" value="1"/>
</dbReference>
<dbReference type="PROSITE" id="PS00164">
    <property type="entry name" value="ENOLASE"/>
    <property type="match status" value="1"/>
</dbReference>
<dbReference type="Gene3D" id="3.30.390.10">
    <property type="entry name" value="Enolase-like, N-terminal domain"/>
    <property type="match status" value="1"/>
</dbReference>
<dbReference type="InterPro" id="IPR020810">
    <property type="entry name" value="Enolase_C"/>
</dbReference>
<evidence type="ECO:0000256" key="5">
    <source>
        <dbReference type="ARBA" id="ARBA00022490"/>
    </source>
</evidence>
<evidence type="ECO:0000256" key="6">
    <source>
        <dbReference type="ARBA" id="ARBA00022525"/>
    </source>
</evidence>
<dbReference type="EC" id="4.2.1.11" evidence="3 12"/>
<evidence type="ECO:0000256" key="4">
    <source>
        <dbReference type="ARBA" id="ARBA00017068"/>
    </source>
</evidence>
<dbReference type="Pfam" id="PF03952">
    <property type="entry name" value="Enolase_N"/>
    <property type="match status" value="1"/>
</dbReference>
<evidence type="ECO:0000256" key="11">
    <source>
        <dbReference type="ARBA" id="ARBA00048951"/>
    </source>
</evidence>
<feature type="binding site" evidence="12">
    <location>
        <position position="364"/>
    </location>
    <ligand>
        <name>(2R)-2-phosphoglycerate</name>
        <dbReference type="ChEBI" id="CHEBI:58289"/>
    </ligand>
</feature>
<dbReference type="Pfam" id="PF00113">
    <property type="entry name" value="Enolase_C"/>
    <property type="match status" value="1"/>
</dbReference>
<feature type="binding site" evidence="14">
    <location>
        <position position="283"/>
    </location>
    <ligand>
        <name>substrate</name>
    </ligand>
</feature>
<dbReference type="FunFam" id="3.30.390.10:FF:000001">
    <property type="entry name" value="Enolase"/>
    <property type="match status" value="1"/>
</dbReference>
<dbReference type="PATRIC" id="fig|1555112.3.peg.1335"/>
<dbReference type="HAMAP" id="MF_00318">
    <property type="entry name" value="Enolase"/>
    <property type="match status" value="1"/>
</dbReference>
<evidence type="ECO:0000256" key="1">
    <source>
        <dbReference type="ARBA" id="ARBA00005031"/>
    </source>
</evidence>
<evidence type="ECO:0000256" key="8">
    <source>
        <dbReference type="ARBA" id="ARBA00022842"/>
    </source>
</evidence>
<dbReference type="CDD" id="cd03313">
    <property type="entry name" value="enolase"/>
    <property type="match status" value="1"/>
</dbReference>
<dbReference type="OrthoDB" id="9804716at2"/>
<comment type="cofactor">
    <cofactor evidence="12">
        <name>Mg(2+)</name>
        <dbReference type="ChEBI" id="CHEBI:18420"/>
    </cofactor>
    <text evidence="12">Binds a second Mg(2+) ion via substrate during catalysis.</text>
</comment>
<keyword evidence="19" id="KW-1185">Reference proteome</keyword>
<feature type="binding site" evidence="14">
    <location>
        <position position="386"/>
    </location>
    <ligand>
        <name>substrate</name>
    </ligand>
</feature>
<name>A0A0K2SJ66_LIMPI</name>
<dbReference type="SMART" id="SM01193">
    <property type="entry name" value="Enolase_N"/>
    <property type="match status" value="1"/>
</dbReference>
<comment type="cofactor">
    <cofactor evidence="15">
        <name>Mg(2+)</name>
        <dbReference type="ChEBI" id="CHEBI:18420"/>
    </cofactor>
    <text evidence="15">Mg(2+) is required for catalysis and for stabilizing the dimer.</text>
</comment>
<evidence type="ECO:0000256" key="9">
    <source>
        <dbReference type="ARBA" id="ARBA00023152"/>
    </source>
</evidence>
<reference evidence="19" key="2">
    <citation type="journal article" date="2016" name="Int. J. Syst. Evol. Microbiol.">
        <title>Complete genome sequence and cell structure of Limnochorda pilosa, a Gram-negative spore-former within the phylum Firmicutes.</title>
        <authorList>
            <person name="Watanabe M."/>
            <person name="Kojima H."/>
            <person name="Fukui M."/>
        </authorList>
    </citation>
    <scope>NUCLEOTIDE SEQUENCE [LARGE SCALE GENOMIC DNA]</scope>
    <source>
        <strain evidence="19">HC45</strain>
    </source>
</reference>
<evidence type="ECO:0000256" key="12">
    <source>
        <dbReference type="HAMAP-Rule" id="MF_00318"/>
    </source>
</evidence>
<feature type="binding site" evidence="14">
    <location>
        <position position="153"/>
    </location>
    <ligand>
        <name>substrate</name>
    </ligand>
</feature>
<evidence type="ECO:0000259" key="17">
    <source>
        <dbReference type="SMART" id="SM01193"/>
    </source>
</evidence>
<dbReference type="SUPFAM" id="SSF51604">
    <property type="entry name" value="Enolase C-terminal domain-like"/>
    <property type="match status" value="1"/>
</dbReference>
<dbReference type="AlphaFoldDB" id="A0A0K2SJ66"/>
<feature type="active site" description="Proton donor" evidence="12 13">
    <location>
        <position position="203"/>
    </location>
</feature>
<dbReference type="GO" id="GO:0009986">
    <property type="term" value="C:cell surface"/>
    <property type="evidence" value="ECO:0007669"/>
    <property type="project" value="UniProtKB-SubCell"/>
</dbReference>
<reference evidence="19" key="1">
    <citation type="submission" date="2015-07" db="EMBL/GenBank/DDBJ databases">
        <title>Complete genome sequence and phylogenetic analysis of Limnochorda pilosa.</title>
        <authorList>
            <person name="Watanabe M."/>
            <person name="Kojima H."/>
            <person name="Fukui M."/>
        </authorList>
    </citation>
    <scope>NUCLEOTIDE SEQUENCE [LARGE SCALE GENOMIC DNA]</scope>
    <source>
        <strain evidence="19">HC45</strain>
    </source>
</reference>
<dbReference type="PRINTS" id="PR00148">
    <property type="entry name" value="ENOLASE"/>
</dbReference>
<organism evidence="18 19">
    <name type="scientific">Limnochorda pilosa</name>
    <dbReference type="NCBI Taxonomy" id="1555112"/>
    <lineage>
        <taxon>Bacteria</taxon>
        <taxon>Bacillati</taxon>
        <taxon>Bacillota</taxon>
        <taxon>Limnochordia</taxon>
        <taxon>Limnochordales</taxon>
        <taxon>Limnochordaceae</taxon>
        <taxon>Limnochorda</taxon>
    </lineage>
</organism>
<dbReference type="InterPro" id="IPR020809">
    <property type="entry name" value="Enolase_CS"/>
</dbReference>
<evidence type="ECO:0000256" key="7">
    <source>
        <dbReference type="ARBA" id="ARBA00022723"/>
    </source>
</evidence>
<dbReference type="GO" id="GO:0006096">
    <property type="term" value="P:glycolytic process"/>
    <property type="evidence" value="ECO:0007669"/>
    <property type="project" value="UniProtKB-UniRule"/>
</dbReference>
<feature type="active site" description="Proton acceptor" evidence="12 13">
    <location>
        <position position="335"/>
    </location>
</feature>
<keyword evidence="5 12" id="KW-0963">Cytoplasm</keyword>
<dbReference type="Proteomes" id="UP000065807">
    <property type="component" value="Chromosome"/>
</dbReference>
<feature type="domain" description="Enolase C-terminal TIM barrel" evidence="16">
    <location>
        <begin position="137"/>
        <end position="423"/>
    </location>
</feature>
<dbReference type="Gene3D" id="3.20.20.120">
    <property type="entry name" value="Enolase-like C-terminal domain"/>
    <property type="match status" value="1"/>
</dbReference>
<feature type="binding site" evidence="12 15">
    <location>
        <position position="240"/>
    </location>
    <ligand>
        <name>Mg(2+)</name>
        <dbReference type="ChEBI" id="CHEBI:18420"/>
    </ligand>
</feature>
<keyword evidence="6 12" id="KW-0964">Secreted</keyword>
<evidence type="ECO:0000256" key="14">
    <source>
        <dbReference type="PIRSR" id="PIRSR001400-2"/>
    </source>
</evidence>
<dbReference type="UniPathway" id="UPA00109">
    <property type="reaction ID" value="UER00187"/>
</dbReference>
<evidence type="ECO:0000313" key="19">
    <source>
        <dbReference type="Proteomes" id="UP000065807"/>
    </source>
</evidence>
<feature type="binding site" evidence="12">
    <location>
        <position position="365"/>
    </location>
    <ligand>
        <name>(2R)-2-phosphoglycerate</name>
        <dbReference type="ChEBI" id="CHEBI:58289"/>
    </ligand>
</feature>
<feature type="binding site" evidence="12 15">
    <location>
        <position position="283"/>
    </location>
    <ligand>
        <name>Mg(2+)</name>
        <dbReference type="ChEBI" id="CHEBI:18420"/>
    </ligand>
</feature>
<dbReference type="GO" id="GO:0000287">
    <property type="term" value="F:magnesium ion binding"/>
    <property type="evidence" value="ECO:0007669"/>
    <property type="project" value="UniProtKB-UniRule"/>
</dbReference>
<comment type="pathway">
    <text evidence="1 12">Carbohydrate degradation; glycolysis; pyruvate from D-glyceraldehyde 3-phosphate: step 4/5.</text>
</comment>
<feature type="binding site" evidence="14">
    <location>
        <position position="310"/>
    </location>
    <ligand>
        <name>substrate</name>
    </ligand>
</feature>
<dbReference type="SMART" id="SM01192">
    <property type="entry name" value="Enolase_C"/>
    <property type="match status" value="1"/>
</dbReference>
<dbReference type="GO" id="GO:0004634">
    <property type="term" value="F:phosphopyruvate hydratase activity"/>
    <property type="evidence" value="ECO:0007669"/>
    <property type="project" value="UniProtKB-UniRule"/>
</dbReference>
<comment type="similarity">
    <text evidence="2 12">Belongs to the enolase family.</text>
</comment>
<proteinExistence type="inferred from homology"/>
<dbReference type="InterPro" id="IPR000941">
    <property type="entry name" value="Enolase"/>
</dbReference>
<comment type="function">
    <text evidence="12">Catalyzes the reversible conversion of 2-phosphoglycerate (2-PG) into phosphoenolpyruvate (PEP). It is essential for the degradation of carbohydrates via glycolysis.</text>
</comment>
<sequence>MIEEIHAREILDSRGNPTLEVDAYLDDGSFGRAAVPSGASTGRFEAVELRDDDPDRYGGKGVLKAVENVNEKIAPELVGLDATDQVAIDRTLIELDGTENKGNLGANALLGVSLAVAKAAAESSELPLYRYVGGALAHTLPVPMMNILNGGRHADNTVDIQEFMVLPVGAPSFRDALRMGAEVFHALKAVLKGRGLSTAVGDEGGFAPNLRSNEEALDVIVEAIEKAGLRPGDDVALALDVAASELYHEGAYRFEGEGTTRRFEEMADFYARLLDRYPIRSIEDPLDEEAWADWAQLTARLGGRVQVVGDDLFVTNTRRLARGIREGVANSILVKVNQIGTLTETLEAVDMAHRAGYTAVLSHRSGETEDTTIAHLAVATNAGLIKTGAPSRSERVAKYNELVRIEEELADQARYAGAAALAPRRP</sequence>
<keyword evidence="8 12" id="KW-0460">Magnesium</keyword>
<dbReference type="SFLD" id="SFLDG00178">
    <property type="entry name" value="enolase"/>
    <property type="match status" value="1"/>
</dbReference>
<dbReference type="NCBIfam" id="TIGR01060">
    <property type="entry name" value="eno"/>
    <property type="match status" value="1"/>
</dbReference>
<dbReference type="GO" id="GO:0000015">
    <property type="term" value="C:phosphopyruvate hydratase complex"/>
    <property type="evidence" value="ECO:0007669"/>
    <property type="project" value="InterPro"/>
</dbReference>